<gene>
    <name evidence="2" type="ORF">ACFP57_00195</name>
</gene>
<dbReference type="InterPro" id="IPR002347">
    <property type="entry name" value="SDR_fam"/>
</dbReference>
<dbReference type="InterPro" id="IPR036291">
    <property type="entry name" value="NAD(P)-bd_dom_sf"/>
</dbReference>
<dbReference type="Gene3D" id="3.40.50.720">
    <property type="entry name" value="NAD(P)-binding Rossmann-like Domain"/>
    <property type="match status" value="1"/>
</dbReference>
<accession>A0ABW1WWG7</accession>
<sequence>MRRVLVTGATEGIGRATAEQLLAAGHCVVLHARNRERLETVRPLLEAGAKKVLGDLGNLDELRGMADRVNEMGPLDAVVHNAGTMDDHLVLPVNVVAPYVLTALIARPSRIVYVSSSMHRGGDPDLTGIDWSGRTITRSYSDSQLYVTTLMEAIARLWPAVRAHAVDPGWVPTRMGGPSAPDDLGLAHQTQAWLATSEEPDVCCSGGYWFHHGREKPHPAALDYEFQQELLESLARYTKVRIA</sequence>
<dbReference type="PRINTS" id="PR00081">
    <property type="entry name" value="GDHRDH"/>
</dbReference>
<name>A0ABW1WWG7_9ACTN</name>
<dbReference type="RefSeq" id="WP_343886655.1">
    <property type="nucleotide sequence ID" value="NZ_BAAAKI010000017.1"/>
</dbReference>
<proteinExistence type="predicted"/>
<dbReference type="EMBL" id="JBHSUA010000002">
    <property type="protein sequence ID" value="MFC6395416.1"/>
    <property type="molecule type" value="Genomic_DNA"/>
</dbReference>
<dbReference type="PANTHER" id="PTHR43157">
    <property type="entry name" value="PHOSPHATIDYLINOSITOL-GLYCAN BIOSYNTHESIS CLASS F PROTEIN-RELATED"/>
    <property type="match status" value="1"/>
</dbReference>
<dbReference type="PANTHER" id="PTHR43157:SF31">
    <property type="entry name" value="PHOSPHATIDYLINOSITOL-GLYCAN BIOSYNTHESIS CLASS F PROTEIN"/>
    <property type="match status" value="1"/>
</dbReference>
<organism evidence="2 3">
    <name type="scientific">Luteococcus sanguinis</name>
    <dbReference type="NCBI Taxonomy" id="174038"/>
    <lineage>
        <taxon>Bacteria</taxon>
        <taxon>Bacillati</taxon>
        <taxon>Actinomycetota</taxon>
        <taxon>Actinomycetes</taxon>
        <taxon>Propionibacteriales</taxon>
        <taxon>Propionibacteriaceae</taxon>
        <taxon>Luteococcus</taxon>
    </lineage>
</organism>
<evidence type="ECO:0000256" key="1">
    <source>
        <dbReference type="ARBA" id="ARBA00023002"/>
    </source>
</evidence>
<keyword evidence="1" id="KW-0560">Oxidoreductase</keyword>
<dbReference type="Pfam" id="PF00106">
    <property type="entry name" value="adh_short"/>
    <property type="match status" value="1"/>
</dbReference>
<reference evidence="3" key="1">
    <citation type="journal article" date="2019" name="Int. J. Syst. Evol. Microbiol.">
        <title>The Global Catalogue of Microorganisms (GCM) 10K type strain sequencing project: providing services to taxonomists for standard genome sequencing and annotation.</title>
        <authorList>
            <consortium name="The Broad Institute Genomics Platform"/>
            <consortium name="The Broad Institute Genome Sequencing Center for Infectious Disease"/>
            <person name="Wu L."/>
            <person name="Ma J."/>
        </authorList>
    </citation>
    <scope>NUCLEOTIDE SEQUENCE [LARGE SCALE GENOMIC DNA]</scope>
    <source>
        <strain evidence="3">CGMCC 1.15277</strain>
    </source>
</reference>
<dbReference type="SUPFAM" id="SSF51735">
    <property type="entry name" value="NAD(P)-binding Rossmann-fold domains"/>
    <property type="match status" value="1"/>
</dbReference>
<dbReference type="Proteomes" id="UP001596266">
    <property type="component" value="Unassembled WGS sequence"/>
</dbReference>
<comment type="caution">
    <text evidence="2">The sequence shown here is derived from an EMBL/GenBank/DDBJ whole genome shotgun (WGS) entry which is preliminary data.</text>
</comment>
<protein>
    <submittedName>
        <fullName evidence="2">SDR family NAD(P)-dependent oxidoreductase</fullName>
    </submittedName>
</protein>
<keyword evidence="3" id="KW-1185">Reference proteome</keyword>
<evidence type="ECO:0000313" key="2">
    <source>
        <dbReference type="EMBL" id="MFC6395416.1"/>
    </source>
</evidence>
<evidence type="ECO:0000313" key="3">
    <source>
        <dbReference type="Proteomes" id="UP001596266"/>
    </source>
</evidence>